<keyword evidence="2" id="KW-1185">Reference proteome</keyword>
<dbReference type="AlphaFoldDB" id="A0A669PGC5"/>
<dbReference type="Ensembl" id="ENSPCLT00000009679.1">
    <property type="protein sequence ID" value="ENSPCLP00000007029.1"/>
    <property type="gene ID" value="ENSPCLG00000005872.1"/>
</dbReference>
<dbReference type="Proteomes" id="UP000472261">
    <property type="component" value="Unplaced"/>
</dbReference>
<dbReference type="Gene3D" id="3.40.50.300">
    <property type="entry name" value="P-loop containing nucleotide triphosphate hydrolases"/>
    <property type="match status" value="1"/>
</dbReference>
<evidence type="ECO:0000313" key="2">
    <source>
        <dbReference type="Proteomes" id="UP000472261"/>
    </source>
</evidence>
<proteinExistence type="predicted"/>
<dbReference type="SUPFAM" id="SSF52540">
    <property type="entry name" value="P-loop containing nucleoside triphosphate hydrolases"/>
    <property type="match status" value="1"/>
</dbReference>
<reference evidence="1" key="1">
    <citation type="submission" date="2025-08" db="UniProtKB">
        <authorList>
            <consortium name="Ensembl"/>
        </authorList>
    </citation>
    <scope>IDENTIFICATION</scope>
</reference>
<dbReference type="PRINTS" id="PR00449">
    <property type="entry name" value="RASTRNSFRMNG"/>
</dbReference>
<sequence length="51" mass="5198">VAALGSPVYRLVLAGDSGAGKSSFLLRLCRNEFRGDISSTLGTRAGTEGLG</sequence>
<reference evidence="1" key="2">
    <citation type="submission" date="2025-09" db="UniProtKB">
        <authorList>
            <consortium name="Ensembl"/>
        </authorList>
    </citation>
    <scope>IDENTIFICATION</scope>
</reference>
<dbReference type="InterPro" id="IPR027417">
    <property type="entry name" value="P-loop_NTPase"/>
</dbReference>
<dbReference type="Pfam" id="PF08477">
    <property type="entry name" value="Roc"/>
    <property type="match status" value="1"/>
</dbReference>
<evidence type="ECO:0000313" key="1">
    <source>
        <dbReference type="Ensembl" id="ENSPCLP00000007029.1"/>
    </source>
</evidence>
<protein>
    <submittedName>
        <fullName evidence="1">Uncharacterized protein</fullName>
    </submittedName>
</protein>
<accession>A0A669PGC5</accession>
<name>A0A669PGC5_PHACC</name>
<organism evidence="1 2">
    <name type="scientific">Phasianus colchicus</name>
    <name type="common">Common pheasant</name>
    <dbReference type="NCBI Taxonomy" id="9054"/>
    <lineage>
        <taxon>Eukaryota</taxon>
        <taxon>Metazoa</taxon>
        <taxon>Chordata</taxon>
        <taxon>Craniata</taxon>
        <taxon>Vertebrata</taxon>
        <taxon>Euteleostomi</taxon>
        <taxon>Archelosauria</taxon>
        <taxon>Archosauria</taxon>
        <taxon>Dinosauria</taxon>
        <taxon>Saurischia</taxon>
        <taxon>Theropoda</taxon>
        <taxon>Coelurosauria</taxon>
        <taxon>Aves</taxon>
        <taxon>Neognathae</taxon>
        <taxon>Galloanserae</taxon>
        <taxon>Galliformes</taxon>
        <taxon>Phasianidae</taxon>
        <taxon>Phasianinae</taxon>
        <taxon>Phasianus</taxon>
    </lineage>
</organism>